<dbReference type="InterPro" id="IPR002347">
    <property type="entry name" value="SDR_fam"/>
</dbReference>
<dbReference type="InterPro" id="IPR036291">
    <property type="entry name" value="NAD(P)-bd_dom_sf"/>
</dbReference>
<evidence type="ECO:0000313" key="3">
    <source>
        <dbReference type="EMBL" id="PHK95329.1"/>
    </source>
</evidence>
<accession>A0A2C7AB96</accession>
<dbReference type="OrthoDB" id="9803333at2"/>
<dbReference type="PANTHER" id="PTHR43639:SF1">
    <property type="entry name" value="SHORT-CHAIN DEHYDROGENASE_REDUCTASE FAMILY PROTEIN"/>
    <property type="match status" value="1"/>
</dbReference>
<dbReference type="SUPFAM" id="SSF51735">
    <property type="entry name" value="NAD(P)-binding Rossmann-fold domains"/>
    <property type="match status" value="1"/>
</dbReference>
<dbReference type="PRINTS" id="PR00080">
    <property type="entry name" value="SDRFAMILY"/>
</dbReference>
<evidence type="ECO:0000256" key="1">
    <source>
        <dbReference type="ARBA" id="ARBA00006484"/>
    </source>
</evidence>
<name>A0A2C7AB96_9PROT</name>
<dbReference type="EMBL" id="PDNU01000012">
    <property type="protein sequence ID" value="PHK95329.1"/>
    <property type="molecule type" value="Genomic_DNA"/>
</dbReference>
<evidence type="ECO:0000313" key="4">
    <source>
        <dbReference type="Proteomes" id="UP000223527"/>
    </source>
</evidence>
<comment type="similarity">
    <text evidence="1">Belongs to the short-chain dehydrogenases/reductases (SDR) family.</text>
</comment>
<dbReference type="InterPro" id="IPR020904">
    <property type="entry name" value="Sc_DH/Rdtase_CS"/>
</dbReference>
<dbReference type="PROSITE" id="PS00061">
    <property type="entry name" value="ADH_SHORT"/>
    <property type="match status" value="1"/>
</dbReference>
<keyword evidence="4" id="KW-1185">Reference proteome</keyword>
<gene>
    <name evidence="3" type="ORF">CR162_09170</name>
</gene>
<dbReference type="PRINTS" id="PR00081">
    <property type="entry name" value="GDHRDH"/>
</dbReference>
<proteinExistence type="inferred from homology"/>
<comment type="caution">
    <text evidence="3">The sequence shown here is derived from an EMBL/GenBank/DDBJ whole genome shotgun (WGS) entry which is preliminary data.</text>
</comment>
<sequence length="263" mass="27059">MDFTQELKGRRVVVTGACGVVGGWIVDTFARAGATLCLTDGNAQALEALAATVPLGAEGFARAVDLTNAAAIEALAGEVGARWGAAEVLVNNAGVYPSGFLLDIDAAEWDRVMGVNLRAPFLLTRALARQMVAKGVKGSIINISSGASRRMRRTVVPYCVSKTALDRLTKGFAIELAEYGIRVNALEPGFAPGSTASPLPEAHVRATVAGIPLGRASSPQDVGNALVYLASSASAYMTGGTMTVDGGNSIGSLAVHQDKKSAL</sequence>
<dbReference type="Proteomes" id="UP000223527">
    <property type="component" value="Unassembled WGS sequence"/>
</dbReference>
<dbReference type="FunFam" id="3.40.50.720:FF:000084">
    <property type="entry name" value="Short-chain dehydrogenase reductase"/>
    <property type="match status" value="1"/>
</dbReference>
<keyword evidence="2" id="KW-0560">Oxidoreductase</keyword>
<dbReference type="AlphaFoldDB" id="A0A2C7AB96"/>
<dbReference type="PANTHER" id="PTHR43639">
    <property type="entry name" value="OXIDOREDUCTASE, SHORT-CHAIN DEHYDROGENASE/REDUCTASE FAMILY (AFU_ORTHOLOGUE AFUA_5G02870)"/>
    <property type="match status" value="1"/>
</dbReference>
<dbReference type="Pfam" id="PF13561">
    <property type="entry name" value="adh_short_C2"/>
    <property type="match status" value="1"/>
</dbReference>
<evidence type="ECO:0000256" key="2">
    <source>
        <dbReference type="ARBA" id="ARBA00023002"/>
    </source>
</evidence>
<dbReference type="CDD" id="cd05233">
    <property type="entry name" value="SDR_c"/>
    <property type="match status" value="1"/>
</dbReference>
<protein>
    <submittedName>
        <fullName evidence="3">Oxidoreductase</fullName>
    </submittedName>
</protein>
<dbReference type="Gene3D" id="3.40.50.720">
    <property type="entry name" value="NAD(P)-binding Rossmann-like Domain"/>
    <property type="match status" value="1"/>
</dbReference>
<dbReference type="GO" id="GO:0016491">
    <property type="term" value="F:oxidoreductase activity"/>
    <property type="evidence" value="ECO:0007669"/>
    <property type="project" value="UniProtKB-KW"/>
</dbReference>
<reference evidence="3 4" key="1">
    <citation type="submission" date="2017-10" db="EMBL/GenBank/DDBJ databases">
        <authorList>
            <person name="Banno H."/>
            <person name="Chua N.-H."/>
        </authorList>
    </citation>
    <scope>NUCLEOTIDE SEQUENCE [LARGE SCALE GENOMIC DNA]</scope>
    <source>
        <strain evidence="3 4">YW11</strain>
    </source>
</reference>
<dbReference type="RefSeq" id="WP_099095243.1">
    <property type="nucleotide sequence ID" value="NZ_PDNU01000012.1"/>
</dbReference>
<organism evidence="3 4">
    <name type="scientific">Teichococcus rhizosphaerae</name>
    <dbReference type="NCBI Taxonomy" id="1335062"/>
    <lineage>
        <taxon>Bacteria</taxon>
        <taxon>Pseudomonadati</taxon>
        <taxon>Pseudomonadota</taxon>
        <taxon>Alphaproteobacteria</taxon>
        <taxon>Acetobacterales</taxon>
        <taxon>Roseomonadaceae</taxon>
        <taxon>Roseomonas</taxon>
    </lineage>
</organism>